<protein>
    <recommendedName>
        <fullName evidence="4">Toxin-antitoxin system YwqK family antitoxin</fullName>
    </recommendedName>
</protein>
<dbReference type="InterPro" id="IPR011652">
    <property type="entry name" value="MORN_2"/>
</dbReference>
<keyword evidence="1" id="KW-0732">Signal</keyword>
<dbReference type="SUPFAM" id="SSF82185">
    <property type="entry name" value="Histone H3 K4-specific methyltransferase SET7/9 N-terminal domain"/>
    <property type="match status" value="1"/>
</dbReference>
<name>A0ABP6ULT4_9FLAO</name>
<evidence type="ECO:0000313" key="3">
    <source>
        <dbReference type="Proteomes" id="UP001500459"/>
    </source>
</evidence>
<proteinExistence type="predicted"/>
<accession>A0ABP6ULT4</accession>
<evidence type="ECO:0000313" key="2">
    <source>
        <dbReference type="EMBL" id="GAA3509335.1"/>
    </source>
</evidence>
<dbReference type="Gene3D" id="2.20.110.10">
    <property type="entry name" value="Histone H3 K4-specific methyltransferase SET7/9 N-terminal domain"/>
    <property type="match status" value="2"/>
</dbReference>
<comment type="caution">
    <text evidence="2">The sequence shown here is derived from an EMBL/GenBank/DDBJ whole genome shotgun (WGS) entry which is preliminary data.</text>
</comment>
<dbReference type="PANTHER" id="PTHR33706:SF1">
    <property type="entry name" value="TPR REPEAT PROTEIN"/>
    <property type="match status" value="1"/>
</dbReference>
<organism evidence="2 3">
    <name type="scientific">Aquimarina addita</name>
    <dbReference type="NCBI Taxonomy" id="870485"/>
    <lineage>
        <taxon>Bacteria</taxon>
        <taxon>Pseudomonadati</taxon>
        <taxon>Bacteroidota</taxon>
        <taxon>Flavobacteriia</taxon>
        <taxon>Flavobacteriales</taxon>
        <taxon>Flavobacteriaceae</taxon>
        <taxon>Aquimarina</taxon>
    </lineage>
</organism>
<dbReference type="EMBL" id="BAABCW010000008">
    <property type="protein sequence ID" value="GAA3509335.1"/>
    <property type="molecule type" value="Genomic_DNA"/>
</dbReference>
<keyword evidence="3" id="KW-1185">Reference proteome</keyword>
<dbReference type="Pfam" id="PF07661">
    <property type="entry name" value="MORN_2"/>
    <property type="match status" value="2"/>
</dbReference>
<dbReference type="RefSeq" id="WP_344927361.1">
    <property type="nucleotide sequence ID" value="NZ_BAABCW010000008.1"/>
</dbReference>
<gene>
    <name evidence="2" type="ORF">GCM10022393_22090</name>
</gene>
<feature type="chain" id="PRO_5045942305" description="Toxin-antitoxin system YwqK family antitoxin" evidence="1">
    <location>
        <begin position="20"/>
        <end position="226"/>
    </location>
</feature>
<evidence type="ECO:0000256" key="1">
    <source>
        <dbReference type="SAM" id="SignalP"/>
    </source>
</evidence>
<feature type="signal peptide" evidence="1">
    <location>
        <begin position="1"/>
        <end position="19"/>
    </location>
</feature>
<reference evidence="3" key="1">
    <citation type="journal article" date="2019" name="Int. J. Syst. Evol. Microbiol.">
        <title>The Global Catalogue of Microorganisms (GCM) 10K type strain sequencing project: providing services to taxonomists for standard genome sequencing and annotation.</title>
        <authorList>
            <consortium name="The Broad Institute Genomics Platform"/>
            <consortium name="The Broad Institute Genome Sequencing Center for Infectious Disease"/>
            <person name="Wu L."/>
            <person name="Ma J."/>
        </authorList>
    </citation>
    <scope>NUCLEOTIDE SEQUENCE [LARGE SCALE GENOMIC DNA]</scope>
    <source>
        <strain evidence="3">JCM 17106</strain>
    </source>
</reference>
<evidence type="ECO:0008006" key="4">
    <source>
        <dbReference type="Google" id="ProtNLM"/>
    </source>
</evidence>
<sequence>MRNICVLLIFIVNATVSFAQNYNAYDAEGRRHGKWQKKYENSNQLRYEGVFDHGKEVGVFKFYKPSSGELPTAIKTFSKTTDTVQVQYFTNKKKVISEGAMIGKNRVGLWVYYHQNSTDTMMREMYRSGKLNGDQITYFENGKIAEKTTYVDGKKEGKSAVYSDKGILIKEFTYENDQLHGPTKYYDIKGKVKIEGDYKRDKKNGLWKYYENGKLLEQKVFPLNQR</sequence>
<dbReference type="Proteomes" id="UP001500459">
    <property type="component" value="Unassembled WGS sequence"/>
</dbReference>
<dbReference type="PANTHER" id="PTHR33706">
    <property type="entry name" value="MORN VARIANT REPEAT PROTEIN"/>
    <property type="match status" value="1"/>
</dbReference>